<accession>A0AAN7THF4</accession>
<organism evidence="1 2">
    <name type="scientific">Meristemomyces frigidus</name>
    <dbReference type="NCBI Taxonomy" id="1508187"/>
    <lineage>
        <taxon>Eukaryota</taxon>
        <taxon>Fungi</taxon>
        <taxon>Dikarya</taxon>
        <taxon>Ascomycota</taxon>
        <taxon>Pezizomycotina</taxon>
        <taxon>Dothideomycetes</taxon>
        <taxon>Dothideomycetidae</taxon>
        <taxon>Mycosphaerellales</taxon>
        <taxon>Teratosphaeriaceae</taxon>
        <taxon>Meristemomyces</taxon>
    </lineage>
</organism>
<gene>
    <name evidence="1" type="ORF">LTR62_005905</name>
</gene>
<evidence type="ECO:0000313" key="1">
    <source>
        <dbReference type="EMBL" id="KAK5117288.1"/>
    </source>
</evidence>
<comment type="caution">
    <text evidence="1">The sequence shown here is derived from an EMBL/GenBank/DDBJ whole genome shotgun (WGS) entry which is preliminary data.</text>
</comment>
<dbReference type="Pfam" id="PF06108">
    <property type="entry name" value="DUF952"/>
    <property type="match status" value="1"/>
</dbReference>
<sequence>MVVETIKPRFLYKILTAAPSIPISRTLTSLDASDGFMHLSTPEQIPATASRFFASSTTLWLVKLEREKLESGPGELKWEGSESKDVFPHLYDADLGADAVSEVKEVLREHGQMWEDVMGDLQRGSEKTAFTGWIEHTFPAPGKGVDTEDLL</sequence>
<dbReference type="Gene3D" id="3.20.170.20">
    <property type="entry name" value="Protein of unknown function DUF952"/>
    <property type="match status" value="1"/>
</dbReference>
<dbReference type="InterPro" id="IPR009297">
    <property type="entry name" value="DUF952"/>
</dbReference>
<dbReference type="EMBL" id="JAVRRL010000005">
    <property type="protein sequence ID" value="KAK5117288.1"/>
    <property type="molecule type" value="Genomic_DNA"/>
</dbReference>
<dbReference type="AlphaFoldDB" id="A0AAN7THF4"/>
<dbReference type="PANTHER" id="PTHR34129:SF1">
    <property type="entry name" value="DUF952 DOMAIN-CONTAINING PROTEIN"/>
    <property type="match status" value="1"/>
</dbReference>
<dbReference type="SUPFAM" id="SSF56399">
    <property type="entry name" value="ADP-ribosylation"/>
    <property type="match status" value="1"/>
</dbReference>
<dbReference type="PANTHER" id="PTHR34129">
    <property type="entry name" value="BLR1139 PROTEIN"/>
    <property type="match status" value="1"/>
</dbReference>
<reference evidence="1" key="1">
    <citation type="submission" date="2023-08" db="EMBL/GenBank/DDBJ databases">
        <title>Black Yeasts Isolated from many extreme environments.</title>
        <authorList>
            <person name="Coleine C."/>
            <person name="Stajich J.E."/>
            <person name="Selbmann L."/>
        </authorList>
    </citation>
    <scope>NUCLEOTIDE SEQUENCE</scope>
    <source>
        <strain evidence="1">CCFEE 5401</strain>
    </source>
</reference>
<evidence type="ECO:0008006" key="3">
    <source>
        <dbReference type="Google" id="ProtNLM"/>
    </source>
</evidence>
<protein>
    <recommendedName>
        <fullName evidence="3">DUF952 domain-containing protein</fullName>
    </recommendedName>
</protein>
<proteinExistence type="predicted"/>
<dbReference type="Proteomes" id="UP001310890">
    <property type="component" value="Unassembled WGS sequence"/>
</dbReference>
<evidence type="ECO:0000313" key="2">
    <source>
        <dbReference type="Proteomes" id="UP001310890"/>
    </source>
</evidence>
<name>A0AAN7THF4_9PEZI</name>